<dbReference type="InterPro" id="IPR036086">
    <property type="entry name" value="ParB/Sulfiredoxin_sf"/>
</dbReference>
<protein>
    <submittedName>
        <fullName evidence="5">ParB/RepB/Spo0J family partition protein</fullName>
    </submittedName>
</protein>
<reference evidence="5 6" key="1">
    <citation type="submission" date="2018-11" db="EMBL/GenBank/DDBJ databases">
        <title>Whole genome sequencing of an environmental sample.</title>
        <authorList>
            <person name="Sarangi A.N."/>
            <person name="Singh D."/>
            <person name="Tripathy S."/>
        </authorList>
    </citation>
    <scope>NUCLEOTIDE SEQUENCE [LARGE SCALE GENOMIC DNA]</scope>
    <source>
        <strain evidence="5 6">Lakshadweep</strain>
    </source>
</reference>
<dbReference type="Gene3D" id="1.10.10.2830">
    <property type="match status" value="1"/>
</dbReference>
<dbReference type="Proteomes" id="UP000292459">
    <property type="component" value="Unassembled WGS sequence"/>
</dbReference>
<evidence type="ECO:0000256" key="2">
    <source>
        <dbReference type="ARBA" id="ARBA00022829"/>
    </source>
</evidence>
<feature type="region of interest" description="Disordered" evidence="3">
    <location>
        <begin position="262"/>
        <end position="282"/>
    </location>
</feature>
<dbReference type="RefSeq" id="WP_052288408.1">
    <property type="nucleotide sequence ID" value="NZ_QVFV01000003.1"/>
</dbReference>
<comment type="similarity">
    <text evidence="1">Belongs to the ParB family.</text>
</comment>
<sequence>MGARNAKPQPKDRGAFDLLLSAPAIDAENEPQEGQGSGDAKWIPLQHIKTRHQPRRFFDQGKLQELADSFKVQGFKGAINVRPLGEDTYELIAGERRYRAASIAGLTEVRCLIDDYTDEEALRFALAENLLREDLSKLEEIEGILELIELEHHIPQEKAIWLIQSEGHHRKRSGGSASPSDEFHKIEAILDHFGIAVETFRAKYLKALKLPQELKTAHMEGKLSFHAALALGKIKDEVTRKRLLKETLTDKLSLRLVQERVQESTARKTPQHTSETSPIHGVGEAFKRLKKAQKKTELNAQQTKKLSKIQSLMESLLEEIGA</sequence>
<dbReference type="PANTHER" id="PTHR33375">
    <property type="entry name" value="CHROMOSOME-PARTITIONING PROTEIN PARB-RELATED"/>
    <property type="match status" value="1"/>
</dbReference>
<dbReference type="InterPro" id="IPR004437">
    <property type="entry name" value="ParB/RepB/Spo0J"/>
</dbReference>
<dbReference type="AlphaFoldDB" id="A0A4Q7E6V7"/>
<dbReference type="Pfam" id="PF02195">
    <property type="entry name" value="ParB_N"/>
    <property type="match status" value="1"/>
</dbReference>
<evidence type="ECO:0000313" key="6">
    <source>
        <dbReference type="Proteomes" id="UP000292459"/>
    </source>
</evidence>
<proteinExistence type="inferred from homology"/>
<evidence type="ECO:0000313" key="5">
    <source>
        <dbReference type="EMBL" id="RZM77779.1"/>
    </source>
</evidence>
<dbReference type="InterPro" id="IPR041468">
    <property type="entry name" value="HTH_ParB/Spo0J"/>
</dbReference>
<evidence type="ECO:0000256" key="1">
    <source>
        <dbReference type="ARBA" id="ARBA00006295"/>
    </source>
</evidence>
<dbReference type="EMBL" id="QVFV01000003">
    <property type="protein sequence ID" value="RZM77779.1"/>
    <property type="molecule type" value="Genomic_DNA"/>
</dbReference>
<dbReference type="Pfam" id="PF17762">
    <property type="entry name" value="HTH_ParB"/>
    <property type="match status" value="1"/>
</dbReference>
<dbReference type="SUPFAM" id="SSF110849">
    <property type="entry name" value="ParB/Sulfiredoxin"/>
    <property type="match status" value="1"/>
</dbReference>
<dbReference type="GO" id="GO:0003677">
    <property type="term" value="F:DNA binding"/>
    <property type="evidence" value="ECO:0007669"/>
    <property type="project" value="InterPro"/>
</dbReference>
<dbReference type="Gene3D" id="3.90.1530.30">
    <property type="match status" value="1"/>
</dbReference>
<dbReference type="PANTHER" id="PTHR33375:SF1">
    <property type="entry name" value="CHROMOSOME-PARTITIONING PROTEIN PARB-RELATED"/>
    <property type="match status" value="1"/>
</dbReference>
<dbReference type="SMART" id="SM00470">
    <property type="entry name" value="ParB"/>
    <property type="match status" value="1"/>
</dbReference>
<dbReference type="InterPro" id="IPR050336">
    <property type="entry name" value="Chromosome_partition/occlusion"/>
</dbReference>
<dbReference type="OrthoDB" id="9802051at2"/>
<evidence type="ECO:0000256" key="3">
    <source>
        <dbReference type="SAM" id="MobiDB-lite"/>
    </source>
</evidence>
<name>A0A4Q7E6V7_9CYAN</name>
<dbReference type="NCBIfam" id="TIGR00180">
    <property type="entry name" value="parB_part"/>
    <property type="match status" value="1"/>
</dbReference>
<accession>A0A4Q7E6V7</accession>
<keyword evidence="2" id="KW-0159">Chromosome partition</keyword>
<dbReference type="SUPFAM" id="SSF109709">
    <property type="entry name" value="KorB DNA-binding domain-like"/>
    <property type="match status" value="1"/>
</dbReference>
<evidence type="ECO:0000259" key="4">
    <source>
        <dbReference type="SMART" id="SM00470"/>
    </source>
</evidence>
<organism evidence="5 6">
    <name type="scientific">Leptolyngbya iicbica LK</name>
    <dbReference type="NCBI Taxonomy" id="2294035"/>
    <lineage>
        <taxon>Bacteria</taxon>
        <taxon>Bacillati</taxon>
        <taxon>Cyanobacteriota</taxon>
        <taxon>Cyanophyceae</taxon>
        <taxon>Leptolyngbyales</taxon>
        <taxon>Leptolyngbyaceae</taxon>
        <taxon>Leptolyngbya group</taxon>
        <taxon>Leptolyngbya</taxon>
        <taxon>Leptolyngbya iicbica</taxon>
    </lineage>
</organism>
<keyword evidence="6" id="KW-1185">Reference proteome</keyword>
<dbReference type="GO" id="GO:0005694">
    <property type="term" value="C:chromosome"/>
    <property type="evidence" value="ECO:0007669"/>
    <property type="project" value="TreeGrafter"/>
</dbReference>
<gene>
    <name evidence="5" type="ORF">DYY88_14480</name>
</gene>
<comment type="caution">
    <text evidence="5">The sequence shown here is derived from an EMBL/GenBank/DDBJ whole genome shotgun (WGS) entry which is preliminary data.</text>
</comment>
<feature type="compositionally biased region" description="Polar residues" evidence="3">
    <location>
        <begin position="267"/>
        <end position="277"/>
    </location>
</feature>
<dbReference type="InterPro" id="IPR003115">
    <property type="entry name" value="ParB_N"/>
</dbReference>
<feature type="domain" description="ParB-like N-terminal" evidence="4">
    <location>
        <begin position="41"/>
        <end position="130"/>
    </location>
</feature>
<dbReference type="GO" id="GO:0007059">
    <property type="term" value="P:chromosome segregation"/>
    <property type="evidence" value="ECO:0007669"/>
    <property type="project" value="UniProtKB-KW"/>
</dbReference>